<comment type="caution">
    <text evidence="2">The sequence shown here is derived from an EMBL/GenBank/DDBJ whole genome shotgun (WGS) entry which is preliminary data.</text>
</comment>
<protein>
    <submittedName>
        <fullName evidence="2">Thisbe</fullName>
    </submittedName>
</protein>
<reference evidence="2" key="1">
    <citation type="submission" date="2022-10" db="EMBL/GenBank/DDBJ databases">
        <title>Novel sulphate-reducing endosymbionts in the free-living metamonad Anaeramoeba.</title>
        <authorList>
            <person name="Jerlstrom-Hultqvist J."/>
            <person name="Cepicka I."/>
            <person name="Gallot-Lavallee L."/>
            <person name="Salas-Leiva D."/>
            <person name="Curtis B.A."/>
            <person name="Zahonova K."/>
            <person name="Pipaliya S."/>
            <person name="Dacks J."/>
            <person name="Roger A.J."/>
        </authorList>
    </citation>
    <scope>NUCLEOTIDE SEQUENCE</scope>
    <source>
        <strain evidence="2">BMAN</strain>
    </source>
</reference>
<evidence type="ECO:0000256" key="1">
    <source>
        <dbReference type="SAM" id="Coils"/>
    </source>
</evidence>
<evidence type="ECO:0000313" key="2">
    <source>
        <dbReference type="EMBL" id="KAJ5080770.1"/>
    </source>
</evidence>
<proteinExistence type="predicted"/>
<dbReference type="Proteomes" id="UP001149090">
    <property type="component" value="Unassembled WGS sequence"/>
</dbReference>
<keyword evidence="1" id="KW-0175">Coiled coil</keyword>
<keyword evidence="3" id="KW-1185">Reference proteome</keyword>
<gene>
    <name evidence="2" type="ORF">M0811_13748</name>
</gene>
<feature type="coiled-coil region" evidence="1">
    <location>
        <begin position="188"/>
        <end position="230"/>
    </location>
</feature>
<name>A0A9Q0LXW5_ANAIG</name>
<organism evidence="2 3">
    <name type="scientific">Anaeramoeba ignava</name>
    <name type="common">Anaerobic marine amoeba</name>
    <dbReference type="NCBI Taxonomy" id="1746090"/>
    <lineage>
        <taxon>Eukaryota</taxon>
        <taxon>Metamonada</taxon>
        <taxon>Anaeramoebidae</taxon>
        <taxon>Anaeramoeba</taxon>
    </lineage>
</organism>
<dbReference type="AlphaFoldDB" id="A0A9Q0LXW5"/>
<accession>A0A9Q0LXW5</accession>
<sequence>MFDNKNKNKHKKNQKQNKFREFVVFNENYSFSSNQESEILKNLPKNGCIVYSKELILFSQKIKDFHYIVLSNQDSEILIRHHVKKLSELVEFVLGNSPKEILEQTSQKLIHRLIQSYSILCSKFPLFLIDSKRVLHFHKKDKIIRNLELIYENNVKHVLLFFNDVLIYRFSRKTPIEHSNIINILIYINQILNLNENQNENQNNQNENQNENENEILNENQNQNNQNNQNNQRFSQINRQDLFLLKKSTLKNRSVVFHKKNQLLFVSIYKSNQVDILDFDQLNISVDLIKQKLQQPQITTEIAKNLQFAILNNRNKKSGNFYLGKNTKMEDCQELIKFSQNTLDSQENQTAILKRKNIYFYFQTWVQTQKRRRSSSQFIKPHLGFKSFRETQTLSKIFDEKIISKIQITSKSNYMEFYALFQDDNSQPNESEIQEYSKEIINLFQQ</sequence>
<dbReference type="EMBL" id="JAPDFW010000001">
    <property type="protein sequence ID" value="KAJ5080770.1"/>
    <property type="molecule type" value="Genomic_DNA"/>
</dbReference>
<evidence type="ECO:0000313" key="3">
    <source>
        <dbReference type="Proteomes" id="UP001149090"/>
    </source>
</evidence>